<dbReference type="RefSeq" id="XP_019647591.1">
    <property type="nucleotide sequence ID" value="XM_019792032.1"/>
</dbReference>
<gene>
    <name evidence="9" type="primary">LOC109487930</name>
</gene>
<organism evidence="8 9">
    <name type="scientific">Branchiostoma belcheri</name>
    <name type="common">Amphioxus</name>
    <dbReference type="NCBI Taxonomy" id="7741"/>
    <lineage>
        <taxon>Eukaryota</taxon>
        <taxon>Metazoa</taxon>
        <taxon>Chordata</taxon>
        <taxon>Cephalochordata</taxon>
        <taxon>Leptocardii</taxon>
        <taxon>Amphioxiformes</taxon>
        <taxon>Branchiostomatidae</taxon>
        <taxon>Branchiostoma</taxon>
    </lineage>
</organism>
<feature type="region of interest" description="Disordered" evidence="5">
    <location>
        <begin position="30"/>
        <end position="104"/>
    </location>
</feature>
<keyword evidence="4" id="KW-1015">Disulfide bond</keyword>
<dbReference type="AlphaFoldDB" id="A0A6P5AZI9"/>
<comment type="subcellular location">
    <subcellularLocation>
        <location evidence="1">Secreted</location>
    </subcellularLocation>
</comment>
<feature type="domain" description="AMOP" evidence="7">
    <location>
        <begin position="230"/>
        <end position="391"/>
    </location>
</feature>
<feature type="compositionally biased region" description="Basic and acidic residues" evidence="5">
    <location>
        <begin position="90"/>
        <end position="99"/>
    </location>
</feature>
<evidence type="ECO:0000313" key="8">
    <source>
        <dbReference type="Proteomes" id="UP000515135"/>
    </source>
</evidence>
<evidence type="ECO:0000259" key="7">
    <source>
        <dbReference type="PROSITE" id="PS50856"/>
    </source>
</evidence>
<sequence length="403" mass="44711">MGAADWVVRAVLCSAAVAGLLVAGGLRRTDGLPVLGPQTQEAGVGDLYRRDTGSAAADRTESEASSDDANRARRCTCQDASSSSGGPVARETRSGHAERAPPQGQVVVNKILDLNLTNQDPNIEVTIEVITGNASMSEDLEFIEGLWEMEGSQGDGAGREGSEQDEDEEEEEETDDGDQEEEEEDNHLDYEDDLGYILGLPTQAPGGELQPTEAVQIGERLAQEQETSPFDMADVDSCEQWMQCRSEFLLAYLSKLDDLPSCPCFYPVNLPYNNQVWDPIHNRIVRWVDASGPRERLDVYRPGARYCIRSLLSRESTSLAAQHCCYDGDMRLVTRGKAAGTPNLISTEISRELHYRVDIMPWILCKGDWTRYNQVRPPNNAQECPDNPDENELYRQVEEAKNY</sequence>
<feature type="region of interest" description="Disordered" evidence="5">
    <location>
        <begin position="151"/>
        <end position="186"/>
    </location>
</feature>
<dbReference type="KEGG" id="bbel:109487930"/>
<keyword evidence="8" id="KW-1185">Reference proteome</keyword>
<evidence type="ECO:0000256" key="5">
    <source>
        <dbReference type="SAM" id="MobiDB-lite"/>
    </source>
</evidence>
<evidence type="ECO:0000256" key="6">
    <source>
        <dbReference type="SAM" id="Phobius"/>
    </source>
</evidence>
<dbReference type="Proteomes" id="UP000515135">
    <property type="component" value="Unplaced"/>
</dbReference>
<dbReference type="SMART" id="SM00723">
    <property type="entry name" value="AMOP"/>
    <property type="match status" value="1"/>
</dbReference>
<keyword evidence="2" id="KW-0964">Secreted</keyword>
<dbReference type="Pfam" id="PF03782">
    <property type="entry name" value="AMOP"/>
    <property type="match status" value="1"/>
</dbReference>
<name>A0A6P5AZI9_BRABE</name>
<dbReference type="InterPro" id="IPR051867">
    <property type="entry name" value="Angio_Inhib/Adhesion_GPCR"/>
</dbReference>
<feature type="compositionally biased region" description="Basic and acidic residues" evidence="5">
    <location>
        <begin position="47"/>
        <end position="62"/>
    </location>
</feature>
<evidence type="ECO:0000256" key="4">
    <source>
        <dbReference type="ARBA" id="ARBA00023157"/>
    </source>
</evidence>
<feature type="transmembrane region" description="Helical" evidence="6">
    <location>
        <begin position="6"/>
        <end position="26"/>
    </location>
</feature>
<evidence type="ECO:0000256" key="3">
    <source>
        <dbReference type="ARBA" id="ARBA00022729"/>
    </source>
</evidence>
<evidence type="ECO:0000313" key="9">
    <source>
        <dbReference type="RefSeq" id="XP_019647591.1"/>
    </source>
</evidence>
<keyword evidence="6" id="KW-1133">Transmembrane helix</keyword>
<proteinExistence type="predicted"/>
<keyword evidence="6" id="KW-0472">Membrane</keyword>
<dbReference type="GeneID" id="109487930"/>
<dbReference type="OrthoDB" id="9930623at2759"/>
<dbReference type="PANTHER" id="PTHR10239">
    <property type="entry name" value="ISTHMIN-2"/>
    <property type="match status" value="1"/>
</dbReference>
<protein>
    <submittedName>
        <fullName evidence="9">Isthmin-1-like</fullName>
    </submittedName>
</protein>
<keyword evidence="6" id="KW-0812">Transmembrane</keyword>
<keyword evidence="3" id="KW-0732">Signal</keyword>
<evidence type="ECO:0000256" key="2">
    <source>
        <dbReference type="ARBA" id="ARBA00022525"/>
    </source>
</evidence>
<feature type="compositionally biased region" description="Acidic residues" evidence="5">
    <location>
        <begin position="163"/>
        <end position="186"/>
    </location>
</feature>
<dbReference type="PANTHER" id="PTHR10239:SF29">
    <property type="entry name" value="AMOP DOMAIN-CONTAINING PROTEIN"/>
    <property type="match status" value="1"/>
</dbReference>
<reference evidence="9" key="1">
    <citation type="submission" date="2025-08" db="UniProtKB">
        <authorList>
            <consortium name="RefSeq"/>
        </authorList>
    </citation>
    <scope>IDENTIFICATION</scope>
    <source>
        <tissue evidence="9">Gonad</tissue>
    </source>
</reference>
<evidence type="ECO:0000256" key="1">
    <source>
        <dbReference type="ARBA" id="ARBA00004613"/>
    </source>
</evidence>
<dbReference type="PROSITE" id="PS50856">
    <property type="entry name" value="AMOP"/>
    <property type="match status" value="1"/>
</dbReference>
<dbReference type="GO" id="GO:0005576">
    <property type="term" value="C:extracellular region"/>
    <property type="evidence" value="ECO:0007669"/>
    <property type="project" value="UniProtKB-SubCell"/>
</dbReference>
<accession>A0A6P5AZI9</accession>
<dbReference type="InterPro" id="IPR005533">
    <property type="entry name" value="AMOP_dom"/>
</dbReference>